<protein>
    <recommendedName>
        <fullName evidence="3">DUF4371 domain-containing protein</fullName>
    </recommendedName>
</protein>
<dbReference type="PANTHER" id="PTHR45749:SF21">
    <property type="entry name" value="DUF4371 DOMAIN-CONTAINING PROTEIN"/>
    <property type="match status" value="1"/>
</dbReference>
<gene>
    <name evidence="1" type="ORF">APHIGO_LOCUS10370</name>
</gene>
<sequence length="146" mass="16970">MKSRGKGKPGKLELHFSSNTHKSALVDFSNFTLNCNHIDKLLNKENRQAAIQISAQKQFHKDVIKILFDVTRTLARQGLSFRGDGDENNGNFKQIILLLSRYCPTMKTWLEETAFRPYHVTYMSHDSQNEFIHLLAKETKKKLYQK</sequence>
<keyword evidence="2" id="KW-1185">Reference proteome</keyword>
<reference evidence="1" key="2">
    <citation type="submission" date="2022-10" db="EMBL/GenBank/DDBJ databases">
        <authorList>
            <consortium name="ENA_rothamsted_submissions"/>
            <consortium name="culmorum"/>
            <person name="King R."/>
        </authorList>
    </citation>
    <scope>NUCLEOTIDE SEQUENCE</scope>
</reference>
<proteinExistence type="predicted"/>
<organism evidence="1 2">
    <name type="scientific">Aphis gossypii</name>
    <name type="common">Cotton aphid</name>
    <dbReference type="NCBI Taxonomy" id="80765"/>
    <lineage>
        <taxon>Eukaryota</taxon>
        <taxon>Metazoa</taxon>
        <taxon>Ecdysozoa</taxon>
        <taxon>Arthropoda</taxon>
        <taxon>Hexapoda</taxon>
        <taxon>Insecta</taxon>
        <taxon>Pterygota</taxon>
        <taxon>Neoptera</taxon>
        <taxon>Paraneoptera</taxon>
        <taxon>Hemiptera</taxon>
        <taxon>Sternorrhyncha</taxon>
        <taxon>Aphidomorpha</taxon>
        <taxon>Aphidoidea</taxon>
        <taxon>Aphididae</taxon>
        <taxon>Aphidini</taxon>
        <taxon>Aphis</taxon>
        <taxon>Aphis</taxon>
    </lineage>
</organism>
<dbReference type="AlphaFoldDB" id="A0A9P0JEB1"/>
<dbReference type="Proteomes" id="UP001154329">
    <property type="component" value="Chromosome 4"/>
</dbReference>
<reference evidence="1" key="1">
    <citation type="submission" date="2022-02" db="EMBL/GenBank/DDBJ databases">
        <authorList>
            <person name="King R."/>
        </authorList>
    </citation>
    <scope>NUCLEOTIDE SEQUENCE</scope>
</reference>
<dbReference type="PANTHER" id="PTHR45749">
    <property type="match status" value="1"/>
</dbReference>
<accession>A0A9P0JEB1</accession>
<evidence type="ECO:0000313" key="1">
    <source>
        <dbReference type="EMBL" id="CAH1736683.1"/>
    </source>
</evidence>
<name>A0A9P0JEB1_APHGO</name>
<evidence type="ECO:0000313" key="2">
    <source>
        <dbReference type="Proteomes" id="UP001154329"/>
    </source>
</evidence>
<evidence type="ECO:0008006" key="3">
    <source>
        <dbReference type="Google" id="ProtNLM"/>
    </source>
</evidence>
<dbReference type="EMBL" id="OU899037">
    <property type="protein sequence ID" value="CAH1736683.1"/>
    <property type="molecule type" value="Genomic_DNA"/>
</dbReference>